<dbReference type="PRINTS" id="PR00032">
    <property type="entry name" value="HTHARAC"/>
</dbReference>
<evidence type="ECO:0000256" key="9">
    <source>
        <dbReference type="ARBA" id="ARBA00024867"/>
    </source>
</evidence>
<keyword evidence="5" id="KW-0902">Two-component regulatory system</keyword>
<feature type="domain" description="Response regulatory" evidence="12">
    <location>
        <begin position="3"/>
        <end position="120"/>
    </location>
</feature>
<dbReference type="EMBL" id="JAJEQN010000055">
    <property type="protein sequence ID" value="MCC2222894.1"/>
    <property type="molecule type" value="Genomic_DNA"/>
</dbReference>
<accession>A0AAE3JDJ1</accession>
<dbReference type="CDD" id="cd17536">
    <property type="entry name" value="REC_YesN-like"/>
    <property type="match status" value="1"/>
</dbReference>
<dbReference type="GO" id="GO:0000160">
    <property type="term" value="P:phosphorelay signal transduction system"/>
    <property type="evidence" value="ECO:0007669"/>
    <property type="project" value="UniProtKB-KW"/>
</dbReference>
<protein>
    <recommendedName>
        <fullName evidence="2">Stage 0 sporulation protein A homolog</fullName>
    </recommendedName>
</protein>
<evidence type="ECO:0000256" key="6">
    <source>
        <dbReference type="ARBA" id="ARBA00023015"/>
    </source>
</evidence>
<evidence type="ECO:0000256" key="5">
    <source>
        <dbReference type="ARBA" id="ARBA00023012"/>
    </source>
</evidence>
<dbReference type="AlphaFoldDB" id="A0AAE3JDJ1"/>
<dbReference type="GO" id="GO:0003700">
    <property type="term" value="F:DNA-binding transcription factor activity"/>
    <property type="evidence" value="ECO:0007669"/>
    <property type="project" value="InterPro"/>
</dbReference>
<dbReference type="SMART" id="SM00448">
    <property type="entry name" value="REC"/>
    <property type="match status" value="1"/>
</dbReference>
<comment type="subcellular location">
    <subcellularLocation>
        <location evidence="1">Cytoplasm</location>
    </subcellularLocation>
</comment>
<dbReference type="InterPro" id="IPR011006">
    <property type="entry name" value="CheY-like_superfamily"/>
</dbReference>
<feature type="modified residue" description="4-aspartylphosphate" evidence="10">
    <location>
        <position position="55"/>
    </location>
</feature>
<keyword evidence="14" id="KW-1185">Reference proteome</keyword>
<keyword evidence="3" id="KW-0963">Cytoplasm</keyword>
<dbReference type="SMART" id="SM00342">
    <property type="entry name" value="HTH_ARAC"/>
    <property type="match status" value="1"/>
</dbReference>
<sequence>MFQVYLIDDEIWALISLEKLIPWKEYGFCICGKSNSAKKAWDDICKNPPDVVITDIRMPGMTGLELLKRLHDSKMKTQVVLVSGFAEFQYAQEAIKHGAFEYLLKQVKREQLKECMIRLFTFLSEQKKKMLETEAYSEKQFWTQMQDQQIKRAAECLFQIEKQEWIGKVCFVASCKKENIVDKKNGKMIQVESFRLFLLGERDENAYGLCIADQEKSSKSEEIKKFLAQVSEQETVWGISRIGDGTQKVSEMIWEAQTALRAAYFSQNQILSYHIKGNGWKKWDELSRAMYYKQNTQVRMQLEALKNEVEVGAVLSDELFSILERIDYEYKKSHGKNLKPQEWIRECDMIHSYPSDKEFFRWLMVFFPVQSEVGSDSAQYIIHLIENQLANAPTLATIGKELGMSQGALTQILKRQTGKNYSELLLEQRMKRAKELLVYTNKTITEIAEETGYTDLFYFSKTFKKNNGISPNEYRKEKRIENEQSTNEK</sequence>
<dbReference type="Gene3D" id="1.10.10.60">
    <property type="entry name" value="Homeodomain-like"/>
    <property type="match status" value="2"/>
</dbReference>
<dbReference type="InterPro" id="IPR018062">
    <property type="entry name" value="HTH_AraC-typ_CS"/>
</dbReference>
<dbReference type="InterPro" id="IPR020449">
    <property type="entry name" value="Tscrpt_reg_AraC-type_HTH"/>
</dbReference>
<reference evidence="13 14" key="1">
    <citation type="submission" date="2021-10" db="EMBL/GenBank/DDBJ databases">
        <title>Anaerobic single-cell dispensing facilitates the cultivation of human gut bacteria.</title>
        <authorList>
            <person name="Afrizal A."/>
        </authorList>
    </citation>
    <scope>NUCLEOTIDE SEQUENCE [LARGE SCALE GENOMIC DNA]</scope>
    <source>
        <strain evidence="13 14">CLA-AA-H224</strain>
    </source>
</reference>
<dbReference type="Gene3D" id="3.40.50.2300">
    <property type="match status" value="1"/>
</dbReference>
<comment type="function">
    <text evidence="9">May play the central regulatory role in sporulation. It may be an element of the effector pathway responsible for the activation of sporulation genes in response to nutritional stress. Spo0A may act in concert with spo0H (a sigma factor) to control the expression of some genes that are critical to the sporulation process.</text>
</comment>
<dbReference type="InterPro" id="IPR051552">
    <property type="entry name" value="HptR"/>
</dbReference>
<evidence type="ECO:0000256" key="10">
    <source>
        <dbReference type="PROSITE-ProRule" id="PRU00169"/>
    </source>
</evidence>
<dbReference type="PROSITE" id="PS00041">
    <property type="entry name" value="HTH_ARAC_FAMILY_1"/>
    <property type="match status" value="1"/>
</dbReference>
<dbReference type="GO" id="GO:0043565">
    <property type="term" value="F:sequence-specific DNA binding"/>
    <property type="evidence" value="ECO:0007669"/>
    <property type="project" value="InterPro"/>
</dbReference>
<dbReference type="InterPro" id="IPR001789">
    <property type="entry name" value="Sig_transdc_resp-reg_receiver"/>
</dbReference>
<organism evidence="13 14">
    <name type="scientific">Anthropogastromicrobium aceti</name>
    <dbReference type="NCBI Taxonomy" id="2981768"/>
    <lineage>
        <taxon>Bacteria</taxon>
        <taxon>Bacillati</taxon>
        <taxon>Bacillota</taxon>
        <taxon>Clostridia</taxon>
        <taxon>Lachnospirales</taxon>
        <taxon>Lachnospiraceae</taxon>
        <taxon>Anthropogastromicrobium</taxon>
    </lineage>
</organism>
<evidence type="ECO:0000256" key="3">
    <source>
        <dbReference type="ARBA" id="ARBA00022490"/>
    </source>
</evidence>
<evidence type="ECO:0000259" key="11">
    <source>
        <dbReference type="PROSITE" id="PS01124"/>
    </source>
</evidence>
<dbReference type="Pfam" id="PF12833">
    <property type="entry name" value="HTH_18"/>
    <property type="match status" value="1"/>
</dbReference>
<gene>
    <name evidence="13" type="ORF">LKD48_14910</name>
</gene>
<evidence type="ECO:0000313" key="13">
    <source>
        <dbReference type="EMBL" id="MCC2222894.1"/>
    </source>
</evidence>
<keyword evidence="8" id="KW-0804">Transcription</keyword>
<dbReference type="GO" id="GO:0005737">
    <property type="term" value="C:cytoplasm"/>
    <property type="evidence" value="ECO:0007669"/>
    <property type="project" value="UniProtKB-SubCell"/>
</dbReference>
<keyword evidence="4 10" id="KW-0597">Phosphoprotein</keyword>
<name>A0AAE3JDJ1_9FIRM</name>
<evidence type="ECO:0000256" key="7">
    <source>
        <dbReference type="ARBA" id="ARBA00023125"/>
    </source>
</evidence>
<evidence type="ECO:0000259" key="12">
    <source>
        <dbReference type="PROSITE" id="PS50110"/>
    </source>
</evidence>
<dbReference type="InterPro" id="IPR018060">
    <property type="entry name" value="HTH_AraC"/>
</dbReference>
<dbReference type="PROSITE" id="PS50110">
    <property type="entry name" value="RESPONSE_REGULATORY"/>
    <property type="match status" value="1"/>
</dbReference>
<dbReference type="SUPFAM" id="SSF46689">
    <property type="entry name" value="Homeodomain-like"/>
    <property type="match status" value="1"/>
</dbReference>
<evidence type="ECO:0000313" key="14">
    <source>
        <dbReference type="Proteomes" id="UP001198200"/>
    </source>
</evidence>
<dbReference type="Proteomes" id="UP001198200">
    <property type="component" value="Unassembled WGS sequence"/>
</dbReference>
<dbReference type="InterPro" id="IPR009057">
    <property type="entry name" value="Homeodomain-like_sf"/>
</dbReference>
<evidence type="ECO:0000256" key="1">
    <source>
        <dbReference type="ARBA" id="ARBA00004496"/>
    </source>
</evidence>
<evidence type="ECO:0000256" key="8">
    <source>
        <dbReference type="ARBA" id="ARBA00023163"/>
    </source>
</evidence>
<proteinExistence type="predicted"/>
<dbReference type="PANTHER" id="PTHR42713:SF3">
    <property type="entry name" value="TRANSCRIPTIONAL REGULATORY PROTEIN HPTR"/>
    <property type="match status" value="1"/>
</dbReference>
<evidence type="ECO:0000256" key="2">
    <source>
        <dbReference type="ARBA" id="ARBA00018672"/>
    </source>
</evidence>
<feature type="domain" description="HTH araC/xylS-type" evidence="11">
    <location>
        <begin position="379"/>
        <end position="477"/>
    </location>
</feature>
<dbReference type="PANTHER" id="PTHR42713">
    <property type="entry name" value="HISTIDINE KINASE-RELATED"/>
    <property type="match status" value="1"/>
</dbReference>
<keyword evidence="6" id="KW-0805">Transcription regulation</keyword>
<evidence type="ECO:0000256" key="4">
    <source>
        <dbReference type="ARBA" id="ARBA00022553"/>
    </source>
</evidence>
<keyword evidence="7" id="KW-0238">DNA-binding</keyword>
<comment type="caution">
    <text evidence="13">The sequence shown here is derived from an EMBL/GenBank/DDBJ whole genome shotgun (WGS) entry which is preliminary data.</text>
</comment>
<dbReference type="PROSITE" id="PS01124">
    <property type="entry name" value="HTH_ARAC_FAMILY_2"/>
    <property type="match status" value="1"/>
</dbReference>
<dbReference type="Pfam" id="PF00072">
    <property type="entry name" value="Response_reg"/>
    <property type="match status" value="1"/>
</dbReference>
<dbReference type="RefSeq" id="WP_308732452.1">
    <property type="nucleotide sequence ID" value="NZ_JAJEQN010000055.1"/>
</dbReference>
<dbReference type="SUPFAM" id="SSF52172">
    <property type="entry name" value="CheY-like"/>
    <property type="match status" value="1"/>
</dbReference>